<organism evidence="3">
    <name type="scientific">marine sediment metagenome</name>
    <dbReference type="NCBI Taxonomy" id="412755"/>
    <lineage>
        <taxon>unclassified sequences</taxon>
        <taxon>metagenomes</taxon>
        <taxon>ecological metagenomes</taxon>
    </lineage>
</organism>
<dbReference type="Gene3D" id="3.30.230.10">
    <property type="match status" value="1"/>
</dbReference>
<gene>
    <name evidence="3" type="ORF">S03H2_20194</name>
</gene>
<comment type="caution">
    <text evidence="3">The sequence shown here is derived from an EMBL/GenBank/DDBJ whole genome shotgun (WGS) entry which is preliminary data.</text>
</comment>
<dbReference type="SUPFAM" id="SSF52540">
    <property type="entry name" value="P-loop containing nucleoside triphosphate hydrolases"/>
    <property type="match status" value="1"/>
</dbReference>
<dbReference type="Gene3D" id="1.10.8.60">
    <property type="match status" value="1"/>
</dbReference>
<sequence length="295" mass="33746">ALFGALVTDFTMIKPGVLHEANGGYLVLKAAEILKWYFAWEALKRAIRHKEVKIEDLGEMYGFITTRTLKPEPVPLDVKLVVTGNPFLYELLYVYDDRFKQMFKIKAHLDDRADRNNTSIRECIGCMARFCEEEGLKHIDSTGIARILEYSMEVTGTRDKMTLKLGVIGDIIKEANYWAVQEKRRYIGEAHVEKAIEKKIYRSNLIEERVQELIKKDIFWIETDGHKVGQINGLSILQTGDHMFGKPGRITANVSMGKEGVITIDRESRLSGKIHTKGVIILSSYLREHFAQNKP</sequence>
<proteinExistence type="predicted"/>
<dbReference type="Gene3D" id="3.40.50.300">
    <property type="entry name" value="P-loop containing nucleotide triphosphate hydrolases"/>
    <property type="match status" value="1"/>
</dbReference>
<dbReference type="InterPro" id="IPR046843">
    <property type="entry name" value="LonB_AAA-LID"/>
</dbReference>
<feature type="non-terminal residue" evidence="3">
    <location>
        <position position="295"/>
    </location>
</feature>
<dbReference type="Pfam" id="PF20436">
    <property type="entry name" value="LonB_AAA-LID"/>
    <property type="match status" value="1"/>
</dbReference>
<dbReference type="Pfam" id="PF13654">
    <property type="entry name" value="AAA_32"/>
    <property type="match status" value="1"/>
</dbReference>
<dbReference type="InterPro" id="IPR041699">
    <property type="entry name" value="AAA_32"/>
</dbReference>
<evidence type="ECO:0000259" key="2">
    <source>
        <dbReference type="Pfam" id="PF20436"/>
    </source>
</evidence>
<feature type="domain" description="LonB AAA+ ATPase LID" evidence="2">
    <location>
        <begin position="138"/>
        <end position="202"/>
    </location>
</feature>
<dbReference type="AlphaFoldDB" id="X1GQ48"/>
<reference evidence="3" key="1">
    <citation type="journal article" date="2014" name="Front. Microbiol.">
        <title>High frequency of phylogenetically diverse reductive dehalogenase-homologous genes in deep subseafloor sedimentary metagenomes.</title>
        <authorList>
            <person name="Kawai M."/>
            <person name="Futagami T."/>
            <person name="Toyoda A."/>
            <person name="Takaki Y."/>
            <person name="Nishi S."/>
            <person name="Hori S."/>
            <person name="Arai W."/>
            <person name="Tsubouchi T."/>
            <person name="Morono Y."/>
            <person name="Uchiyama I."/>
            <person name="Ito T."/>
            <person name="Fujiyama A."/>
            <person name="Inagaki F."/>
            <person name="Takami H."/>
        </authorList>
    </citation>
    <scope>NUCLEOTIDE SEQUENCE</scope>
    <source>
        <strain evidence="3">Expedition CK06-06</strain>
    </source>
</reference>
<dbReference type="InterPro" id="IPR027417">
    <property type="entry name" value="P-loop_NTPase"/>
</dbReference>
<dbReference type="InterPro" id="IPR014721">
    <property type="entry name" value="Ribsml_uS5_D2-typ_fold_subgr"/>
</dbReference>
<dbReference type="EMBL" id="BARU01010618">
    <property type="protein sequence ID" value="GAH35133.1"/>
    <property type="molecule type" value="Genomic_DNA"/>
</dbReference>
<evidence type="ECO:0000313" key="3">
    <source>
        <dbReference type="EMBL" id="GAH35133.1"/>
    </source>
</evidence>
<name>X1GQ48_9ZZZZ</name>
<protein>
    <submittedName>
        <fullName evidence="3">Uncharacterized protein</fullName>
    </submittedName>
</protein>
<accession>X1GQ48</accession>
<feature type="non-terminal residue" evidence="3">
    <location>
        <position position="1"/>
    </location>
</feature>
<feature type="domain" description="Lon protease AAA" evidence="1">
    <location>
        <begin position="3"/>
        <end position="110"/>
    </location>
</feature>
<evidence type="ECO:0000259" key="1">
    <source>
        <dbReference type="Pfam" id="PF13654"/>
    </source>
</evidence>